<name>A0A1H4ZBM1_PSEAG</name>
<dbReference type="SUPFAM" id="SSF109604">
    <property type="entry name" value="HD-domain/PDEase-like"/>
    <property type="match status" value="1"/>
</dbReference>
<evidence type="ECO:0000256" key="1">
    <source>
        <dbReference type="SAM" id="Coils"/>
    </source>
</evidence>
<evidence type="ECO:0000313" key="5">
    <source>
        <dbReference type="Proteomes" id="UP000242849"/>
    </source>
</evidence>
<dbReference type="Gene3D" id="1.10.3210.10">
    <property type="entry name" value="Hypothetical protein af1432"/>
    <property type="match status" value="1"/>
</dbReference>
<feature type="domain" description="HD-GYP" evidence="3">
    <location>
        <begin position="169"/>
        <end position="364"/>
    </location>
</feature>
<dbReference type="InterPro" id="IPR021812">
    <property type="entry name" value="DUF3391"/>
</dbReference>
<feature type="domain" description="HD" evidence="2">
    <location>
        <begin position="191"/>
        <end position="313"/>
    </location>
</feature>
<dbReference type="CDD" id="cd00077">
    <property type="entry name" value="HDc"/>
    <property type="match status" value="1"/>
</dbReference>
<dbReference type="PROSITE" id="PS51831">
    <property type="entry name" value="HD"/>
    <property type="match status" value="1"/>
</dbReference>
<sequence length="442" mass="49091">MLADCCQLIGKPLDCKPIATIADTRMPATSAYISPDQLCVGLYIQLELAWWEHNFAFSNFKIKDEGQIKALRALGLERLRYDPARSDCPPLDATAAPVAAEPVAAPTLSPQQQASQARTEKLKTLRKRLAEVDRKFVQASQQVKTLNQTLRSRPEDAIKQAGEIVGAMVETLLGGSGVVLHSINSKAAEDSYFHSLNVTVLSLMLGRQLGLDSEDCHILGLGALLHDVGKLEVPSKVLLKSEPLTRPEQQLLQLHCEFGLRMGQKLMLDDEVLRIINEHHEYCDGSGYPRQLREAAIGRLSRLVCIANQFDNLCNPLNPRDGLSPHEALALMFKQYNARFDAVALKAFIRCMGVYPPGCLVQLEDQRYGLVLGMNPSQPLKPTLIVYDAGVPKNEAMIIDLEQEPRLVIANSLRPAQLPREALEYLNPRQQLSYFVEPTQGR</sequence>
<keyword evidence="1" id="KW-0175">Coiled coil</keyword>
<dbReference type="EMBL" id="FNSC01000001">
    <property type="protein sequence ID" value="SED27275.1"/>
    <property type="molecule type" value="Genomic_DNA"/>
</dbReference>
<evidence type="ECO:0000313" key="4">
    <source>
        <dbReference type="EMBL" id="SED27275.1"/>
    </source>
</evidence>
<dbReference type="PANTHER" id="PTHR43155">
    <property type="entry name" value="CYCLIC DI-GMP PHOSPHODIESTERASE PA4108-RELATED"/>
    <property type="match status" value="1"/>
</dbReference>
<dbReference type="PROSITE" id="PS51832">
    <property type="entry name" value="HD_GYP"/>
    <property type="match status" value="1"/>
</dbReference>
<accession>A0A1H4ZBM1</accession>
<dbReference type="Pfam" id="PF13487">
    <property type="entry name" value="HD_5"/>
    <property type="match status" value="1"/>
</dbReference>
<dbReference type="Pfam" id="PF11871">
    <property type="entry name" value="DUF3391"/>
    <property type="match status" value="1"/>
</dbReference>
<evidence type="ECO:0000259" key="3">
    <source>
        <dbReference type="PROSITE" id="PS51832"/>
    </source>
</evidence>
<dbReference type="InterPro" id="IPR006675">
    <property type="entry name" value="HDIG_dom"/>
</dbReference>
<dbReference type="STRING" id="53406.SAMN05421553_2358"/>
<dbReference type="PANTHER" id="PTHR43155:SF2">
    <property type="entry name" value="CYCLIC DI-GMP PHOSPHODIESTERASE PA4108"/>
    <property type="match status" value="1"/>
</dbReference>
<feature type="coiled-coil region" evidence="1">
    <location>
        <begin position="122"/>
        <end position="149"/>
    </location>
</feature>
<dbReference type="NCBIfam" id="TIGR00277">
    <property type="entry name" value="HDIG"/>
    <property type="match status" value="1"/>
</dbReference>
<dbReference type="SMART" id="SM00471">
    <property type="entry name" value="HDc"/>
    <property type="match status" value="1"/>
</dbReference>
<dbReference type="GO" id="GO:0008081">
    <property type="term" value="F:phosphoric diester hydrolase activity"/>
    <property type="evidence" value="ECO:0007669"/>
    <property type="project" value="UniProtKB-ARBA"/>
</dbReference>
<dbReference type="Proteomes" id="UP000242849">
    <property type="component" value="Unassembled WGS sequence"/>
</dbReference>
<dbReference type="InterPro" id="IPR037522">
    <property type="entry name" value="HD_GYP_dom"/>
</dbReference>
<dbReference type="AlphaFoldDB" id="A0A1H4ZBM1"/>
<evidence type="ECO:0000259" key="2">
    <source>
        <dbReference type="PROSITE" id="PS51831"/>
    </source>
</evidence>
<gene>
    <name evidence="4" type="ORF">SAMN05421553_2358</name>
</gene>
<dbReference type="InterPro" id="IPR003607">
    <property type="entry name" value="HD/PDEase_dom"/>
</dbReference>
<keyword evidence="5" id="KW-1185">Reference proteome</keyword>
<proteinExistence type="predicted"/>
<dbReference type="InterPro" id="IPR006674">
    <property type="entry name" value="HD_domain"/>
</dbReference>
<protein>
    <submittedName>
        <fullName evidence="4">HDIG domain-containing protein</fullName>
    </submittedName>
</protein>
<organism evidence="4 5">
    <name type="scientific">Pseudomonas anguilliseptica</name>
    <dbReference type="NCBI Taxonomy" id="53406"/>
    <lineage>
        <taxon>Bacteria</taxon>
        <taxon>Pseudomonadati</taxon>
        <taxon>Pseudomonadota</taxon>
        <taxon>Gammaproteobacteria</taxon>
        <taxon>Pseudomonadales</taxon>
        <taxon>Pseudomonadaceae</taxon>
        <taxon>Pseudomonas</taxon>
    </lineage>
</organism>
<reference evidence="5" key="1">
    <citation type="submission" date="2016-10" db="EMBL/GenBank/DDBJ databases">
        <authorList>
            <person name="Varghese N."/>
            <person name="Submissions S."/>
        </authorList>
    </citation>
    <scope>NUCLEOTIDE SEQUENCE [LARGE SCALE GENOMIC DNA]</scope>
    <source>
        <strain evidence="5">DSM 12111</strain>
    </source>
</reference>